<dbReference type="InterPro" id="IPR036390">
    <property type="entry name" value="WH_DNA-bd_sf"/>
</dbReference>
<evidence type="ECO:0000256" key="1">
    <source>
        <dbReference type="SAM" id="Phobius"/>
    </source>
</evidence>
<keyword evidence="1" id="KW-1133">Transmembrane helix</keyword>
<comment type="caution">
    <text evidence="3">The sequence shown here is derived from an EMBL/GenBank/DDBJ whole genome shotgun (WGS) entry which is preliminary data.</text>
</comment>
<dbReference type="SUPFAM" id="SSF46785">
    <property type="entry name" value="Winged helix' DNA-binding domain"/>
    <property type="match status" value="1"/>
</dbReference>
<gene>
    <name evidence="3" type="ORF">J4415_02085</name>
</gene>
<organism evidence="3 4">
    <name type="scientific">Candidatus Iainarchaeum sp</name>
    <dbReference type="NCBI Taxonomy" id="3101447"/>
    <lineage>
        <taxon>Archaea</taxon>
        <taxon>Candidatus Iainarchaeota</taxon>
        <taxon>Candidatus Iainarchaeia</taxon>
        <taxon>Candidatus Iainarchaeales</taxon>
        <taxon>Candidatus Iainarchaeaceae</taxon>
        <taxon>Candidatus Iainarchaeum</taxon>
    </lineage>
</organism>
<protein>
    <recommendedName>
        <fullName evidence="2">DUF7343 domain-containing protein</fullName>
    </recommendedName>
</protein>
<dbReference type="Pfam" id="PF24034">
    <property type="entry name" value="DUF7343"/>
    <property type="match status" value="1"/>
</dbReference>
<reference evidence="3" key="2">
    <citation type="submission" date="2021-05" db="EMBL/GenBank/DDBJ databases">
        <title>Protein family content uncovers lineage relationships and bacterial pathway maintenance mechanisms in DPANN archaea.</title>
        <authorList>
            <person name="Castelle C.J."/>
            <person name="Meheust R."/>
            <person name="Jaffe A.L."/>
            <person name="Seitz K."/>
            <person name="Gong X."/>
            <person name="Baker B.J."/>
            <person name="Banfield J.F."/>
        </authorList>
    </citation>
    <scope>NUCLEOTIDE SEQUENCE</scope>
    <source>
        <strain evidence="3">RIFCSPHIGHO2_01_FULL_AR10_44_11</strain>
    </source>
</reference>
<sequence length="254" mass="28386">MKKLLAIAAILVFILASANAAYVHGKVYEWFSLDELDNVVIDVNSVPGQRYISKNGDYEFFLPRGNYSLHAEYYEDSALKYVADENVLIVEDGNYIIDLIMLPAIDDEALPEFPDADIDIGDELSAGEFNPLYFAIAFAAFIAVIAAAFIFFRKKIRNIEETAVPIRWDPEKAAHGAQQVEQQNAQYAPDKYAKEVIEALRKGGNRLTQKELRDKITSIGEAKISLIVSELEDAGIIKKIKRGRGNIIILKEGN</sequence>
<keyword evidence="1" id="KW-0812">Transmembrane</keyword>
<dbReference type="AlphaFoldDB" id="A0A8T4KQV3"/>
<dbReference type="SUPFAM" id="SSF49464">
    <property type="entry name" value="Carboxypeptidase regulatory domain-like"/>
    <property type="match status" value="1"/>
</dbReference>
<feature type="domain" description="DUF7343" evidence="2">
    <location>
        <begin position="194"/>
        <end position="250"/>
    </location>
</feature>
<dbReference type="Proteomes" id="UP000677687">
    <property type="component" value="Unassembled WGS sequence"/>
</dbReference>
<evidence type="ECO:0000259" key="2">
    <source>
        <dbReference type="Pfam" id="PF24034"/>
    </source>
</evidence>
<reference evidence="3" key="1">
    <citation type="submission" date="2021-03" db="EMBL/GenBank/DDBJ databases">
        <authorList>
            <person name="Jaffe A."/>
        </authorList>
    </citation>
    <scope>NUCLEOTIDE SEQUENCE</scope>
    <source>
        <strain evidence="3">RIFCSPHIGHO2_01_FULL_AR10_44_11</strain>
    </source>
</reference>
<dbReference type="InterPro" id="IPR008969">
    <property type="entry name" value="CarboxyPept-like_regulatory"/>
</dbReference>
<accession>A0A8T4KQV3</accession>
<dbReference type="EMBL" id="JAGVWD010000029">
    <property type="protein sequence ID" value="MBS3057393.1"/>
    <property type="molecule type" value="Genomic_DNA"/>
</dbReference>
<evidence type="ECO:0000313" key="4">
    <source>
        <dbReference type="Proteomes" id="UP000677687"/>
    </source>
</evidence>
<name>A0A8T4KQV3_9ARCH</name>
<proteinExistence type="predicted"/>
<feature type="transmembrane region" description="Helical" evidence="1">
    <location>
        <begin position="132"/>
        <end position="152"/>
    </location>
</feature>
<dbReference type="InterPro" id="IPR055767">
    <property type="entry name" value="DUF7343"/>
</dbReference>
<evidence type="ECO:0000313" key="3">
    <source>
        <dbReference type="EMBL" id="MBS3057393.1"/>
    </source>
</evidence>
<keyword evidence="1" id="KW-0472">Membrane</keyword>